<dbReference type="InterPro" id="IPR015422">
    <property type="entry name" value="PyrdxlP-dep_Trfase_small"/>
</dbReference>
<dbReference type="Gene3D" id="3.40.640.10">
    <property type="entry name" value="Type I PLP-dependent aspartate aminotransferase-like (Major domain)"/>
    <property type="match status" value="1"/>
</dbReference>
<dbReference type="InterPro" id="IPR000277">
    <property type="entry name" value="Cys/Met-Metab_PyrdxlP-dep_enz"/>
</dbReference>
<dbReference type="Gene3D" id="3.90.1150.10">
    <property type="entry name" value="Aspartate Aminotransferase, domain 1"/>
    <property type="match status" value="1"/>
</dbReference>
<evidence type="ECO:0000313" key="4">
    <source>
        <dbReference type="Proteomes" id="UP000245383"/>
    </source>
</evidence>
<gene>
    <name evidence="3" type="ORF">BB561_000887</name>
</gene>
<dbReference type="SUPFAM" id="SSF53383">
    <property type="entry name" value="PLP-dependent transferases"/>
    <property type="match status" value="1"/>
</dbReference>
<dbReference type="GO" id="GO:0003962">
    <property type="term" value="F:cystathionine gamma-synthase activity"/>
    <property type="evidence" value="ECO:0007669"/>
    <property type="project" value="TreeGrafter"/>
</dbReference>
<sequence>MSQIPFGEPIPEHSLYAISVSFPTWQDNIAYEKAEPHAINSMKSGYPRFFISLEIKKLASKIEPEIAKQDQSILILPTKKSAERCSLFIQDQAVQYNINISTEFIPEIFEYHIVHKLLPSSIPNDLLEKNLFTPVTLYLVIVHNSLFFLAKQYWQHTGDGISSRQANYCNHILEYNKTHSHSLLLHSKPSPSPLSPSNSLLQNEFKTPSYYKKPKSHRADTSLAFNPDNTIQTSEHISDQFSESLPNEHSRFIEERFGRNLSSNMAINSKAILKKRIAGLIIDSNLDSSSQLHSSLNTINRNISLLSEADVFLTSTGMGAIFNTHRIILNHYKFQKSICFGFVYTDTLKILQKFGPGAYFFGHGEGSDYDKLEKTLLDNPNSIAALFTEFPSNPLLKSSDLSRLRILADKFGFILVVDDTIGNFVNLNLLPLADVVVSSLTKLFSGDSNVMGGSIILNPKSLHYPLLKTAFNSDLEDNLWWEDSIFLERNSRNFVERNRIINRNAELIFFLLSKSVHVEKLFYPKITCNQFYEAVKRNDCESGYGGLLSIVFKSEDLAKTFYDNLKCAKGPSLGTNFTLASPYTILAHFNELDWAHEYGVSPYLIRVSIGLENKDTLHSIFYDALQSLD</sequence>
<dbReference type="STRING" id="133385.A0A2T9YX85"/>
<dbReference type="GO" id="GO:0030170">
    <property type="term" value="F:pyridoxal phosphate binding"/>
    <property type="evidence" value="ECO:0007669"/>
    <property type="project" value="InterPro"/>
</dbReference>
<dbReference type="AlphaFoldDB" id="A0A2T9YX85"/>
<dbReference type="Pfam" id="PF01053">
    <property type="entry name" value="Cys_Met_Meta_PP"/>
    <property type="match status" value="1"/>
</dbReference>
<dbReference type="GO" id="GO:0019346">
    <property type="term" value="P:transsulfuration"/>
    <property type="evidence" value="ECO:0007669"/>
    <property type="project" value="InterPro"/>
</dbReference>
<dbReference type="OrthoDB" id="10047078at2759"/>
<reference evidence="3 4" key="1">
    <citation type="journal article" date="2018" name="MBio">
        <title>Comparative Genomics Reveals the Core Gene Toolbox for the Fungus-Insect Symbiosis.</title>
        <authorList>
            <person name="Wang Y."/>
            <person name="Stata M."/>
            <person name="Wang W."/>
            <person name="Stajich J.E."/>
            <person name="White M.M."/>
            <person name="Moncalvo J.M."/>
        </authorList>
    </citation>
    <scope>NUCLEOTIDE SEQUENCE [LARGE SCALE GENOMIC DNA]</scope>
    <source>
        <strain evidence="3 4">SWE-8-4</strain>
    </source>
</reference>
<dbReference type="PANTHER" id="PTHR42699:SF1">
    <property type="entry name" value="CYSTATHIONINE GAMMA-SYNTHASE-RELATED"/>
    <property type="match status" value="1"/>
</dbReference>
<dbReference type="Proteomes" id="UP000245383">
    <property type="component" value="Unassembled WGS sequence"/>
</dbReference>
<dbReference type="EMBL" id="MBFR01000022">
    <property type="protein sequence ID" value="PVU96906.1"/>
    <property type="molecule type" value="Genomic_DNA"/>
</dbReference>
<comment type="cofactor">
    <cofactor evidence="1">
        <name>pyridoxal 5'-phosphate</name>
        <dbReference type="ChEBI" id="CHEBI:597326"/>
    </cofactor>
</comment>
<proteinExistence type="predicted"/>
<evidence type="ECO:0000313" key="3">
    <source>
        <dbReference type="EMBL" id="PVU96906.1"/>
    </source>
</evidence>
<keyword evidence="4" id="KW-1185">Reference proteome</keyword>
<dbReference type="FunFam" id="3.90.1150.10:FF:000063">
    <property type="entry name" value="Probable cystathionine gamma-synthase"/>
    <property type="match status" value="1"/>
</dbReference>
<dbReference type="InterPro" id="IPR015424">
    <property type="entry name" value="PyrdxlP-dep_Trfase"/>
</dbReference>
<organism evidence="3 4">
    <name type="scientific">Smittium simulii</name>
    <dbReference type="NCBI Taxonomy" id="133385"/>
    <lineage>
        <taxon>Eukaryota</taxon>
        <taxon>Fungi</taxon>
        <taxon>Fungi incertae sedis</taxon>
        <taxon>Zoopagomycota</taxon>
        <taxon>Kickxellomycotina</taxon>
        <taxon>Harpellomycetes</taxon>
        <taxon>Harpellales</taxon>
        <taxon>Legeriomycetaceae</taxon>
        <taxon>Smittium</taxon>
    </lineage>
</organism>
<evidence type="ECO:0000256" key="1">
    <source>
        <dbReference type="ARBA" id="ARBA00001933"/>
    </source>
</evidence>
<dbReference type="PANTHER" id="PTHR42699">
    <property type="match status" value="1"/>
</dbReference>
<evidence type="ECO:0008006" key="5">
    <source>
        <dbReference type="Google" id="ProtNLM"/>
    </source>
</evidence>
<protein>
    <recommendedName>
        <fullName evidence="5">Cystathionine gamma-synthase</fullName>
    </recommendedName>
</protein>
<accession>A0A2T9YX85</accession>
<comment type="caution">
    <text evidence="3">The sequence shown here is derived from an EMBL/GenBank/DDBJ whole genome shotgun (WGS) entry which is preliminary data.</text>
</comment>
<dbReference type="InterPro" id="IPR015421">
    <property type="entry name" value="PyrdxlP-dep_Trfase_major"/>
</dbReference>
<keyword evidence="2" id="KW-0663">Pyridoxal phosphate</keyword>
<evidence type="ECO:0000256" key="2">
    <source>
        <dbReference type="ARBA" id="ARBA00022898"/>
    </source>
</evidence>
<dbReference type="InterPro" id="IPR051750">
    <property type="entry name" value="Trans-sulfuration_enzymes"/>
</dbReference>
<name>A0A2T9YX85_9FUNG</name>